<dbReference type="InterPro" id="IPR001304">
    <property type="entry name" value="C-type_lectin-like"/>
</dbReference>
<dbReference type="PROSITE" id="PS50041">
    <property type="entry name" value="C_TYPE_LECTIN_2"/>
    <property type="match status" value="1"/>
</dbReference>
<evidence type="ECO:0000313" key="3">
    <source>
        <dbReference type="EMBL" id="KAH3891457.1"/>
    </source>
</evidence>
<dbReference type="EMBL" id="JAIWYP010000001">
    <property type="protein sequence ID" value="KAH3891457.1"/>
    <property type="molecule type" value="Genomic_DNA"/>
</dbReference>
<evidence type="ECO:0000259" key="1">
    <source>
        <dbReference type="PROSITE" id="PS50041"/>
    </source>
</evidence>
<dbReference type="Proteomes" id="UP000828390">
    <property type="component" value="Unassembled WGS sequence"/>
</dbReference>
<protein>
    <recommendedName>
        <fullName evidence="5">C-type lectin domain-containing protein</fullName>
    </recommendedName>
</protein>
<feature type="domain" description="C-type lectin" evidence="1">
    <location>
        <begin position="79"/>
        <end position="189"/>
    </location>
</feature>
<feature type="domain" description="WAP" evidence="2">
    <location>
        <begin position="161"/>
        <end position="217"/>
    </location>
</feature>
<accession>A0A9D4N801</accession>
<dbReference type="InterPro" id="IPR036645">
    <property type="entry name" value="Elafin-like_sf"/>
</dbReference>
<dbReference type="Pfam" id="PF00059">
    <property type="entry name" value="Lectin_C"/>
    <property type="match status" value="1"/>
</dbReference>
<dbReference type="InterPro" id="IPR036857">
    <property type="entry name" value="Thyroglobulin_1_sf"/>
</dbReference>
<dbReference type="AlphaFoldDB" id="A0A9D4N801"/>
<organism evidence="3 4">
    <name type="scientific">Dreissena polymorpha</name>
    <name type="common">Zebra mussel</name>
    <name type="synonym">Mytilus polymorpha</name>
    <dbReference type="NCBI Taxonomy" id="45954"/>
    <lineage>
        <taxon>Eukaryota</taxon>
        <taxon>Metazoa</taxon>
        <taxon>Spiralia</taxon>
        <taxon>Lophotrochozoa</taxon>
        <taxon>Mollusca</taxon>
        <taxon>Bivalvia</taxon>
        <taxon>Autobranchia</taxon>
        <taxon>Heteroconchia</taxon>
        <taxon>Euheterodonta</taxon>
        <taxon>Imparidentia</taxon>
        <taxon>Neoheterodontei</taxon>
        <taxon>Myida</taxon>
        <taxon>Dreissenoidea</taxon>
        <taxon>Dreissenidae</taxon>
        <taxon>Dreissena</taxon>
    </lineage>
</organism>
<proteinExistence type="predicted"/>
<reference evidence="3" key="1">
    <citation type="journal article" date="2019" name="bioRxiv">
        <title>The Genome of the Zebra Mussel, Dreissena polymorpha: A Resource for Invasive Species Research.</title>
        <authorList>
            <person name="McCartney M.A."/>
            <person name="Auch B."/>
            <person name="Kono T."/>
            <person name="Mallez S."/>
            <person name="Zhang Y."/>
            <person name="Obille A."/>
            <person name="Becker A."/>
            <person name="Abrahante J.E."/>
            <person name="Garbe J."/>
            <person name="Badalamenti J.P."/>
            <person name="Herman A."/>
            <person name="Mangelson H."/>
            <person name="Liachko I."/>
            <person name="Sullivan S."/>
            <person name="Sone E.D."/>
            <person name="Koren S."/>
            <person name="Silverstein K.A.T."/>
            <person name="Beckman K.B."/>
            <person name="Gohl D.M."/>
        </authorList>
    </citation>
    <scope>NUCLEOTIDE SEQUENCE</scope>
    <source>
        <strain evidence="3">Duluth1</strain>
        <tissue evidence="3">Whole animal</tissue>
    </source>
</reference>
<evidence type="ECO:0000259" key="2">
    <source>
        <dbReference type="PROSITE" id="PS51390"/>
    </source>
</evidence>
<dbReference type="InterPro" id="IPR008197">
    <property type="entry name" value="WAP_dom"/>
</dbReference>
<dbReference type="SUPFAM" id="SSF57610">
    <property type="entry name" value="Thyroglobulin type-1 domain"/>
    <property type="match status" value="1"/>
</dbReference>
<evidence type="ECO:0008006" key="5">
    <source>
        <dbReference type="Google" id="ProtNLM"/>
    </source>
</evidence>
<keyword evidence="4" id="KW-1185">Reference proteome</keyword>
<dbReference type="CDD" id="cd00199">
    <property type="entry name" value="WAP"/>
    <property type="match status" value="1"/>
</dbReference>
<comment type="caution">
    <text evidence="3">The sequence shown here is derived from an EMBL/GenBank/DDBJ whole genome shotgun (WGS) entry which is preliminary data.</text>
</comment>
<dbReference type="InterPro" id="IPR016187">
    <property type="entry name" value="CTDL_fold"/>
</dbReference>
<evidence type="ECO:0000313" key="4">
    <source>
        <dbReference type="Proteomes" id="UP000828390"/>
    </source>
</evidence>
<dbReference type="PROSITE" id="PS51390">
    <property type="entry name" value="WAP"/>
    <property type="match status" value="1"/>
</dbReference>
<dbReference type="Gene3D" id="3.10.100.10">
    <property type="entry name" value="Mannose-Binding Protein A, subunit A"/>
    <property type="match status" value="1"/>
</dbReference>
<dbReference type="GO" id="GO:0005576">
    <property type="term" value="C:extracellular region"/>
    <property type="evidence" value="ECO:0007669"/>
    <property type="project" value="InterPro"/>
</dbReference>
<sequence length="374" mass="41709">MPYVEMTSRSATGFFECAALCNDACWFLKYSGNGSGSGTCELYTLKDAIYSQLRFVNSSNLYKKVYPPAIAFVGISEGKTWEGARDFCQSLGANLAIADSTAKVERMNNIISSGWFWVGGQKIGTTWKWLSGAVVAQTPIDDNNASCLCVFGSKLNDWGVPLKHKGECRPYRGEKRQFTADDDVTMICPVQCQGDDTCPGSQKCCQYGCMITCLDPVFYDGPTTRLPGPCIVRLAEWEAANRRLGFERPLCAANGDFMGTQYQGSQAICVTPDGTEISCFAVNRTLAGLQGSLRKPDWRQRQYRRCGQSLLLESPEFSEREQAYPHGVHLQKEGLKIRPRQLRDIADVHRKTINEACAFRDERVELKRINLIKS</sequence>
<name>A0A9D4N801_DREPO</name>
<dbReference type="GO" id="GO:0030414">
    <property type="term" value="F:peptidase inhibitor activity"/>
    <property type="evidence" value="ECO:0007669"/>
    <property type="project" value="InterPro"/>
</dbReference>
<reference evidence="3" key="2">
    <citation type="submission" date="2020-11" db="EMBL/GenBank/DDBJ databases">
        <authorList>
            <person name="McCartney M.A."/>
            <person name="Auch B."/>
            <person name="Kono T."/>
            <person name="Mallez S."/>
            <person name="Becker A."/>
            <person name="Gohl D.M."/>
            <person name="Silverstein K.A.T."/>
            <person name="Koren S."/>
            <person name="Bechman K.B."/>
            <person name="Herman A."/>
            <person name="Abrahante J.E."/>
            <person name="Garbe J."/>
        </authorList>
    </citation>
    <scope>NUCLEOTIDE SEQUENCE</scope>
    <source>
        <strain evidence="3">Duluth1</strain>
        <tissue evidence="3">Whole animal</tissue>
    </source>
</reference>
<dbReference type="Pfam" id="PF00095">
    <property type="entry name" value="WAP"/>
    <property type="match status" value="1"/>
</dbReference>
<dbReference type="SUPFAM" id="SSF57256">
    <property type="entry name" value="Elafin-like"/>
    <property type="match status" value="1"/>
</dbReference>
<gene>
    <name evidence="3" type="ORF">DPMN_015559</name>
</gene>
<dbReference type="CDD" id="cd00037">
    <property type="entry name" value="CLECT"/>
    <property type="match status" value="1"/>
</dbReference>
<dbReference type="InterPro" id="IPR016186">
    <property type="entry name" value="C-type_lectin-like/link_sf"/>
</dbReference>
<dbReference type="SUPFAM" id="SSF56436">
    <property type="entry name" value="C-type lectin-like"/>
    <property type="match status" value="1"/>
</dbReference>
<dbReference type="Gene3D" id="4.10.75.10">
    <property type="entry name" value="Elafin-like"/>
    <property type="match status" value="1"/>
</dbReference>